<dbReference type="Gene3D" id="3.30.760.10">
    <property type="entry name" value="RNA Cap, Translation Initiation Factor Eif4e"/>
    <property type="match status" value="1"/>
</dbReference>
<dbReference type="PANTHER" id="PTHR31977">
    <property type="entry name" value="UPF0696 PROTEIN C11ORF68"/>
    <property type="match status" value="1"/>
</dbReference>
<name>A0A0B4ICK5_METGA</name>
<dbReference type="HOGENOM" id="CLU_051869_0_1_1"/>
<dbReference type="AlphaFoldDB" id="A0A0B4ICK5"/>
<gene>
    <name evidence="2" type="ORF">MGU_00103</name>
</gene>
<comment type="caution">
    <text evidence="2">The sequence shown here is derived from an EMBL/GenBank/DDBJ whole genome shotgun (WGS) entry which is preliminary data.</text>
</comment>
<evidence type="ECO:0000313" key="2">
    <source>
        <dbReference type="EMBL" id="KID92514.1"/>
    </source>
</evidence>
<dbReference type="InterPro" id="IPR023398">
    <property type="entry name" value="TIF_eIF4e-like"/>
</dbReference>
<dbReference type="SUPFAM" id="SSF55418">
    <property type="entry name" value="eIF4e-like"/>
    <property type="match status" value="1"/>
</dbReference>
<comment type="similarity">
    <text evidence="1">Belongs to the UPF0696 family.</text>
</comment>
<sequence>MDSDDSEFYGSPDERRQLQARVDRFDAHAWAEQHSVWGFGSPCRSPAVAAKSTNLHNPYAGISYAWQLSETLDDFLSRLPPETTDGSEDLPWIFICNPYVSRKEKHEENGGYMKGNECEAPTEKDSHVGLVVEGGMERLELLADFRQKLELSGRSATFLKQELLQEQNQAVVDILRLAQAGKVRSGKWMLFCSPSEVNEIWGLVAKATAQNELGIAAKVNPRSQFDDFRKDRVICIYTADFQDKSDVGRVLQQLKRLKLVGPGLPTMYYKPGESTSRGNCKTMPPPHHADAESDIFTYIGISHGNPWGLAASIYSSKSFQ</sequence>
<dbReference type="Proteomes" id="UP000031192">
    <property type="component" value="Unassembled WGS sequence"/>
</dbReference>
<dbReference type="Pfam" id="PF08939">
    <property type="entry name" value="Bles03"/>
    <property type="match status" value="1"/>
</dbReference>
<dbReference type="EMBL" id="AZNH01000001">
    <property type="protein sequence ID" value="KID92514.1"/>
    <property type="molecule type" value="Genomic_DNA"/>
</dbReference>
<dbReference type="PANTHER" id="PTHR31977:SF1">
    <property type="entry name" value="UPF0696 PROTEIN C11ORF68"/>
    <property type="match status" value="1"/>
</dbReference>
<accession>A0A0B4ICK5</accession>
<evidence type="ECO:0000313" key="3">
    <source>
        <dbReference type="Proteomes" id="UP000031192"/>
    </source>
</evidence>
<evidence type="ECO:0000256" key="1">
    <source>
        <dbReference type="ARBA" id="ARBA00010568"/>
    </source>
</evidence>
<proteinExistence type="inferred from homology"/>
<organism evidence="2 3">
    <name type="scientific">Metarhizium guizhouense (strain ARSEF 977)</name>
    <dbReference type="NCBI Taxonomy" id="1276136"/>
    <lineage>
        <taxon>Eukaryota</taxon>
        <taxon>Fungi</taxon>
        <taxon>Dikarya</taxon>
        <taxon>Ascomycota</taxon>
        <taxon>Pezizomycotina</taxon>
        <taxon>Sordariomycetes</taxon>
        <taxon>Hypocreomycetidae</taxon>
        <taxon>Hypocreales</taxon>
        <taxon>Clavicipitaceae</taxon>
        <taxon>Metarhizium</taxon>
    </lineage>
</organism>
<keyword evidence="3" id="KW-1185">Reference proteome</keyword>
<dbReference type="OrthoDB" id="10067381at2759"/>
<protein>
    <submittedName>
        <fullName evidence="2">DNA polymerase II large subunit-like protein</fullName>
    </submittedName>
</protein>
<dbReference type="InterPro" id="IPR015034">
    <property type="entry name" value="Bles03"/>
</dbReference>
<reference evidence="2 3" key="1">
    <citation type="journal article" date="2014" name="Proc. Natl. Acad. Sci. U.S.A.">
        <title>Trajectory and genomic determinants of fungal-pathogen speciation and host adaptation.</title>
        <authorList>
            <person name="Hu X."/>
            <person name="Xiao G."/>
            <person name="Zheng P."/>
            <person name="Shang Y."/>
            <person name="Su Y."/>
            <person name="Zhang X."/>
            <person name="Liu X."/>
            <person name="Zhan S."/>
            <person name="St Leger R.J."/>
            <person name="Wang C."/>
        </authorList>
    </citation>
    <scope>NUCLEOTIDE SEQUENCE [LARGE SCALE GENOMIC DNA]</scope>
    <source>
        <strain evidence="2 3">ARSEF 977</strain>
    </source>
</reference>